<proteinExistence type="predicted"/>
<reference evidence="1" key="1">
    <citation type="submission" date="2022-01" db="EMBL/GenBank/DDBJ databases">
        <authorList>
            <person name="King R."/>
        </authorList>
    </citation>
    <scope>NUCLEOTIDE SEQUENCE</scope>
</reference>
<keyword evidence="2" id="KW-1185">Reference proteome</keyword>
<dbReference type="OrthoDB" id="5949187at2759"/>
<dbReference type="AlphaFoldDB" id="A0A9P0D4K9"/>
<dbReference type="Proteomes" id="UP001153636">
    <property type="component" value="Chromosome 6"/>
</dbReference>
<protein>
    <submittedName>
        <fullName evidence="1">Uncharacterized protein</fullName>
    </submittedName>
</protein>
<accession>A0A9P0D4K9</accession>
<evidence type="ECO:0000313" key="2">
    <source>
        <dbReference type="Proteomes" id="UP001153636"/>
    </source>
</evidence>
<sequence length="151" mass="17068">MSANCYKNTYKMIIVSIILLLAIIPNSITVEIADVETSLSKVLNFIDEQVDQFGLDGIFGVVIAQSQMIKILNLPVPYIILSDIRNLITKCQLILENSKKFLPIYPSYMLTFKIRLLNSKNWIRSLPDNITFGDIPNTGFLQKLDIGNNSE</sequence>
<organism evidence="1 2">
    <name type="scientific">Psylliodes chrysocephalus</name>
    <dbReference type="NCBI Taxonomy" id="3402493"/>
    <lineage>
        <taxon>Eukaryota</taxon>
        <taxon>Metazoa</taxon>
        <taxon>Ecdysozoa</taxon>
        <taxon>Arthropoda</taxon>
        <taxon>Hexapoda</taxon>
        <taxon>Insecta</taxon>
        <taxon>Pterygota</taxon>
        <taxon>Neoptera</taxon>
        <taxon>Endopterygota</taxon>
        <taxon>Coleoptera</taxon>
        <taxon>Polyphaga</taxon>
        <taxon>Cucujiformia</taxon>
        <taxon>Chrysomeloidea</taxon>
        <taxon>Chrysomelidae</taxon>
        <taxon>Galerucinae</taxon>
        <taxon>Alticini</taxon>
        <taxon>Psylliodes</taxon>
    </lineage>
</organism>
<name>A0A9P0D4K9_9CUCU</name>
<evidence type="ECO:0000313" key="1">
    <source>
        <dbReference type="EMBL" id="CAH1112186.1"/>
    </source>
</evidence>
<dbReference type="EMBL" id="OV651818">
    <property type="protein sequence ID" value="CAH1112186.1"/>
    <property type="molecule type" value="Genomic_DNA"/>
</dbReference>
<gene>
    <name evidence="1" type="ORF">PSYICH_LOCUS11962</name>
</gene>